<keyword evidence="1" id="KW-1133">Transmembrane helix</keyword>
<reference evidence="2" key="1">
    <citation type="journal article" date="2015" name="Nature">
        <title>Complex archaea that bridge the gap between prokaryotes and eukaryotes.</title>
        <authorList>
            <person name="Spang A."/>
            <person name="Saw J.H."/>
            <person name="Jorgensen S.L."/>
            <person name="Zaremba-Niedzwiedzka K."/>
            <person name="Martijn J."/>
            <person name="Lind A.E."/>
            <person name="van Eijk R."/>
            <person name="Schleper C."/>
            <person name="Guy L."/>
            <person name="Ettema T.J."/>
        </authorList>
    </citation>
    <scope>NUCLEOTIDE SEQUENCE</scope>
</reference>
<keyword evidence="1" id="KW-0812">Transmembrane</keyword>
<protein>
    <submittedName>
        <fullName evidence="2">Uncharacterized protein</fullName>
    </submittedName>
</protein>
<gene>
    <name evidence="2" type="ORF">LCGC14_1730530</name>
</gene>
<dbReference type="EMBL" id="LAZR01015700">
    <property type="protein sequence ID" value="KKM07771.1"/>
    <property type="molecule type" value="Genomic_DNA"/>
</dbReference>
<feature type="transmembrane region" description="Helical" evidence="1">
    <location>
        <begin position="53"/>
        <end position="78"/>
    </location>
</feature>
<evidence type="ECO:0000256" key="1">
    <source>
        <dbReference type="SAM" id="Phobius"/>
    </source>
</evidence>
<organism evidence="2">
    <name type="scientific">marine sediment metagenome</name>
    <dbReference type="NCBI Taxonomy" id="412755"/>
    <lineage>
        <taxon>unclassified sequences</taxon>
        <taxon>metagenomes</taxon>
        <taxon>ecological metagenomes</taxon>
    </lineage>
</organism>
<sequence>MKKLFCRQPKLLIVIELKLAEILGVCVIVGILYGSGLALNSVWYRGIDTKLEIFTKGILVYLCISVLYLISFGIYHAIKANWAWAERLKNKHKYP</sequence>
<proteinExistence type="predicted"/>
<comment type="caution">
    <text evidence="2">The sequence shown here is derived from an EMBL/GenBank/DDBJ whole genome shotgun (WGS) entry which is preliminary data.</text>
</comment>
<keyword evidence="1" id="KW-0472">Membrane</keyword>
<evidence type="ECO:0000313" key="2">
    <source>
        <dbReference type="EMBL" id="KKM07771.1"/>
    </source>
</evidence>
<name>A0A0F9JQB7_9ZZZZ</name>
<dbReference type="AlphaFoldDB" id="A0A0F9JQB7"/>
<feature type="transmembrane region" description="Helical" evidence="1">
    <location>
        <begin position="12"/>
        <end position="33"/>
    </location>
</feature>
<accession>A0A0F9JQB7</accession>